<dbReference type="Gene3D" id="2.40.70.10">
    <property type="entry name" value="Acid Proteases"/>
    <property type="match status" value="1"/>
</dbReference>
<dbReference type="RefSeq" id="WP_149836359.1">
    <property type="nucleotide sequence ID" value="NZ_VUOC01000001.1"/>
</dbReference>
<dbReference type="AlphaFoldDB" id="A0A5B2VYN3"/>
<dbReference type="Proteomes" id="UP000324611">
    <property type="component" value="Unassembled WGS sequence"/>
</dbReference>
<reference evidence="1 2" key="1">
    <citation type="submission" date="2019-09" db="EMBL/GenBank/DDBJ databases">
        <title>Chitinophaga ginsengihumi sp. nov., isolated from soil of ginseng rhizosphere.</title>
        <authorList>
            <person name="Lee J."/>
        </authorList>
    </citation>
    <scope>NUCLEOTIDE SEQUENCE [LARGE SCALE GENOMIC DNA]</scope>
    <source>
        <strain evidence="1 2">BN140078</strain>
    </source>
</reference>
<name>A0A5B2VYN3_9BACT</name>
<sequence length="312" mass="34875">MRIHVLFILLFCHLSLLTVAQFKKRKAAEPVMEQGPAAVIPFQLYGHQVVIPVTTSGNSDTLHFIFDSGTEVTVLHYGLAQKLQVQNKQLSGVSANNDLMLAVNTAVLNVLYLGKTRLPFVKVFLENIPEFRKGPLVIDGFIGIDLLKEFIVKIDYTKQQLVLYKHSAPPELPAGTEQIPFRINFNTPVIPATIQLPGGASLTSNYHLVSGGDYGVLFNWPYVEKNKLNEQLVTESTDQVQELIKIDVYTNSTIPSLTLGTRQLSKIPVSYCEDVNDDSPLIEIAGAIGYEVWKQFSAVTINYRQKLLYLQR</sequence>
<evidence type="ECO:0000313" key="1">
    <source>
        <dbReference type="EMBL" id="KAA2244963.1"/>
    </source>
</evidence>
<dbReference type="PROSITE" id="PS00141">
    <property type="entry name" value="ASP_PROTEASE"/>
    <property type="match status" value="1"/>
</dbReference>
<protein>
    <recommendedName>
        <fullName evidence="3">Aspartyl protease</fullName>
    </recommendedName>
</protein>
<dbReference type="InterPro" id="IPR021109">
    <property type="entry name" value="Peptidase_aspartic_dom_sf"/>
</dbReference>
<dbReference type="GO" id="GO:0006508">
    <property type="term" value="P:proteolysis"/>
    <property type="evidence" value="ECO:0007669"/>
    <property type="project" value="InterPro"/>
</dbReference>
<organism evidence="1 2">
    <name type="scientific">Chitinophaga agrisoli</name>
    <dbReference type="NCBI Taxonomy" id="2607653"/>
    <lineage>
        <taxon>Bacteria</taxon>
        <taxon>Pseudomonadati</taxon>
        <taxon>Bacteroidota</taxon>
        <taxon>Chitinophagia</taxon>
        <taxon>Chitinophagales</taxon>
        <taxon>Chitinophagaceae</taxon>
        <taxon>Chitinophaga</taxon>
    </lineage>
</organism>
<evidence type="ECO:0008006" key="3">
    <source>
        <dbReference type="Google" id="ProtNLM"/>
    </source>
</evidence>
<dbReference type="InterPro" id="IPR001969">
    <property type="entry name" value="Aspartic_peptidase_AS"/>
</dbReference>
<dbReference type="EMBL" id="VUOC01000001">
    <property type="protein sequence ID" value="KAA2244963.1"/>
    <property type="molecule type" value="Genomic_DNA"/>
</dbReference>
<reference evidence="1 2" key="2">
    <citation type="submission" date="2019-09" db="EMBL/GenBank/DDBJ databases">
        <authorList>
            <person name="Jin C."/>
        </authorList>
    </citation>
    <scope>NUCLEOTIDE SEQUENCE [LARGE SCALE GENOMIC DNA]</scope>
    <source>
        <strain evidence="1 2">BN140078</strain>
    </source>
</reference>
<proteinExistence type="predicted"/>
<keyword evidence="2" id="KW-1185">Reference proteome</keyword>
<gene>
    <name evidence="1" type="ORF">F0L74_03095</name>
</gene>
<evidence type="ECO:0000313" key="2">
    <source>
        <dbReference type="Proteomes" id="UP000324611"/>
    </source>
</evidence>
<accession>A0A5B2VYN3</accession>
<dbReference type="GO" id="GO:0004190">
    <property type="term" value="F:aspartic-type endopeptidase activity"/>
    <property type="evidence" value="ECO:0007669"/>
    <property type="project" value="InterPro"/>
</dbReference>
<comment type="caution">
    <text evidence="1">The sequence shown here is derived from an EMBL/GenBank/DDBJ whole genome shotgun (WGS) entry which is preliminary data.</text>
</comment>